<sequence>MWFSVNCAKGDIQKSEEKRTISIQTTNESTPSREWSFKPTIFTLKLDIHMWWNRFKLFVKYNKIVEIDLQNCVATFLDDNCPSRFEFRVLKGQVDMFELEKQMVKMFGQQPASQTDAVAEFYNRKLLPGEDFGFCKKGHWGADCYLRKNQMNESSPKMREKFEQPTSQGNGKLCLHCGKPEQILSNQVINQIMFDKNIVGTLEMNSKPVCFLLDTGTVSTIVAKRIWDHCKTPDAALEPLGETLETCVGGPVKVIGIGKCSVKLISFESEVEIIVVDERLFTRVPDFEGDNSGTVEEPANIGTFGIKYRKGHENDNADALSRWLLEEENDVEVESTRDPRVVINNLVFQQTDFNEDQLEDDAIAELHNWIRKGARPDKCDKANSELFIYWCQFGRFKNFGRKVYRRYDKDESGKHYQYVVLVKDRTEVLKKVHNVPFSGHLGIDKTTDRIRHRFYSPKYLKDVAEYIQQCDQCALVQQTVPFDNMGHISSVTPDR</sequence>
<dbReference type="InterPro" id="IPR050951">
    <property type="entry name" value="Retrovirus_Pol_polyprotein"/>
</dbReference>
<dbReference type="PANTHER" id="PTHR37984:SF15">
    <property type="entry name" value="INTEGRASE CATALYTIC DOMAIN-CONTAINING PROTEIN"/>
    <property type="match status" value="1"/>
</dbReference>
<evidence type="ECO:0000259" key="1">
    <source>
        <dbReference type="Pfam" id="PF17921"/>
    </source>
</evidence>
<evidence type="ECO:0000313" key="2">
    <source>
        <dbReference type="EMBL" id="RNA25025.1"/>
    </source>
</evidence>
<proteinExistence type="predicted"/>
<dbReference type="Pfam" id="PF17921">
    <property type="entry name" value="Integrase_H2C2"/>
    <property type="match status" value="1"/>
</dbReference>
<protein>
    <submittedName>
        <fullName evidence="2">Transposon Ty3-G Gag-Pol poly</fullName>
    </submittedName>
</protein>
<dbReference type="InterPro" id="IPR041588">
    <property type="entry name" value="Integrase_H2C2"/>
</dbReference>
<dbReference type="Gene3D" id="1.10.340.70">
    <property type="match status" value="1"/>
</dbReference>
<dbReference type="OrthoDB" id="8962223at2759"/>
<dbReference type="EMBL" id="REGN01002992">
    <property type="protein sequence ID" value="RNA25025.1"/>
    <property type="molecule type" value="Genomic_DNA"/>
</dbReference>
<dbReference type="PANTHER" id="PTHR37984">
    <property type="entry name" value="PROTEIN CBG26694"/>
    <property type="match status" value="1"/>
</dbReference>
<evidence type="ECO:0000313" key="3">
    <source>
        <dbReference type="Proteomes" id="UP000276133"/>
    </source>
</evidence>
<keyword evidence="3" id="KW-1185">Reference proteome</keyword>
<dbReference type="Proteomes" id="UP000276133">
    <property type="component" value="Unassembled WGS sequence"/>
</dbReference>
<feature type="domain" description="Integrase zinc-binding" evidence="1">
    <location>
        <begin position="424"/>
        <end position="477"/>
    </location>
</feature>
<name>A0A3M7RNV8_BRAPC</name>
<dbReference type="AlphaFoldDB" id="A0A3M7RNV8"/>
<gene>
    <name evidence="2" type="ORF">BpHYR1_046813</name>
</gene>
<dbReference type="FunFam" id="1.10.340.70:FF:000001">
    <property type="entry name" value="Retrovirus-related Pol polyprotein from transposon gypsy-like Protein"/>
    <property type="match status" value="1"/>
</dbReference>
<organism evidence="2 3">
    <name type="scientific">Brachionus plicatilis</name>
    <name type="common">Marine rotifer</name>
    <name type="synonym">Brachionus muelleri</name>
    <dbReference type="NCBI Taxonomy" id="10195"/>
    <lineage>
        <taxon>Eukaryota</taxon>
        <taxon>Metazoa</taxon>
        <taxon>Spiralia</taxon>
        <taxon>Gnathifera</taxon>
        <taxon>Rotifera</taxon>
        <taxon>Eurotatoria</taxon>
        <taxon>Monogononta</taxon>
        <taxon>Pseudotrocha</taxon>
        <taxon>Ploima</taxon>
        <taxon>Brachionidae</taxon>
        <taxon>Brachionus</taxon>
    </lineage>
</organism>
<dbReference type="STRING" id="10195.A0A3M7RNV8"/>
<reference evidence="2 3" key="1">
    <citation type="journal article" date="2018" name="Sci. Rep.">
        <title>Genomic signatures of local adaptation to the degree of environmental predictability in rotifers.</title>
        <authorList>
            <person name="Franch-Gras L."/>
            <person name="Hahn C."/>
            <person name="Garcia-Roger E.M."/>
            <person name="Carmona M.J."/>
            <person name="Serra M."/>
            <person name="Gomez A."/>
        </authorList>
    </citation>
    <scope>NUCLEOTIDE SEQUENCE [LARGE SCALE GENOMIC DNA]</scope>
    <source>
        <strain evidence="2">HYR1</strain>
    </source>
</reference>
<accession>A0A3M7RNV8</accession>
<comment type="caution">
    <text evidence="2">The sequence shown here is derived from an EMBL/GenBank/DDBJ whole genome shotgun (WGS) entry which is preliminary data.</text>
</comment>